<dbReference type="EMBL" id="ML178822">
    <property type="protein sequence ID" value="TFL02500.1"/>
    <property type="molecule type" value="Genomic_DNA"/>
</dbReference>
<reference evidence="1 2" key="1">
    <citation type="journal article" date="2019" name="Nat. Ecol. Evol.">
        <title>Megaphylogeny resolves global patterns of mushroom evolution.</title>
        <authorList>
            <person name="Varga T."/>
            <person name="Krizsan K."/>
            <person name="Foldi C."/>
            <person name="Dima B."/>
            <person name="Sanchez-Garcia M."/>
            <person name="Sanchez-Ramirez S."/>
            <person name="Szollosi G.J."/>
            <person name="Szarkandi J.G."/>
            <person name="Papp V."/>
            <person name="Albert L."/>
            <person name="Andreopoulos W."/>
            <person name="Angelini C."/>
            <person name="Antonin V."/>
            <person name="Barry K.W."/>
            <person name="Bougher N.L."/>
            <person name="Buchanan P."/>
            <person name="Buyck B."/>
            <person name="Bense V."/>
            <person name="Catcheside P."/>
            <person name="Chovatia M."/>
            <person name="Cooper J."/>
            <person name="Damon W."/>
            <person name="Desjardin D."/>
            <person name="Finy P."/>
            <person name="Geml J."/>
            <person name="Haridas S."/>
            <person name="Hughes K."/>
            <person name="Justo A."/>
            <person name="Karasinski D."/>
            <person name="Kautmanova I."/>
            <person name="Kiss B."/>
            <person name="Kocsube S."/>
            <person name="Kotiranta H."/>
            <person name="LaButti K.M."/>
            <person name="Lechner B.E."/>
            <person name="Liimatainen K."/>
            <person name="Lipzen A."/>
            <person name="Lukacs Z."/>
            <person name="Mihaltcheva S."/>
            <person name="Morgado L.N."/>
            <person name="Niskanen T."/>
            <person name="Noordeloos M.E."/>
            <person name="Ohm R.A."/>
            <person name="Ortiz-Santana B."/>
            <person name="Ovrebo C."/>
            <person name="Racz N."/>
            <person name="Riley R."/>
            <person name="Savchenko A."/>
            <person name="Shiryaev A."/>
            <person name="Soop K."/>
            <person name="Spirin V."/>
            <person name="Szebenyi C."/>
            <person name="Tomsovsky M."/>
            <person name="Tulloss R.E."/>
            <person name="Uehling J."/>
            <person name="Grigoriev I.V."/>
            <person name="Vagvolgyi C."/>
            <person name="Papp T."/>
            <person name="Martin F.M."/>
            <person name="Miettinen O."/>
            <person name="Hibbett D.S."/>
            <person name="Nagy L.G."/>
        </authorList>
    </citation>
    <scope>NUCLEOTIDE SEQUENCE [LARGE SCALE GENOMIC DNA]</scope>
    <source>
        <strain evidence="1 2">CBS 309.79</strain>
    </source>
</reference>
<evidence type="ECO:0000313" key="2">
    <source>
        <dbReference type="Proteomes" id="UP000305067"/>
    </source>
</evidence>
<dbReference type="Proteomes" id="UP000305067">
    <property type="component" value="Unassembled WGS sequence"/>
</dbReference>
<sequence>MQRTTVDKQPFKPLTVQLAALRHHGPSHFIPSSHGHRSPGLAMQNLSVPSSTIAGTTAKVTWKTTERDAPNNVTHFTLFLMGKNGPFDLEAVLKYDVEVKLEKTTVLLPGDIDTREYFLAAVRPDWVDFRFAESGWFNITKAS</sequence>
<keyword evidence="2" id="KW-1185">Reference proteome</keyword>
<dbReference type="AlphaFoldDB" id="A0A5C3QNV1"/>
<evidence type="ECO:0000313" key="1">
    <source>
        <dbReference type="EMBL" id="TFL02500.1"/>
    </source>
</evidence>
<accession>A0A5C3QNV1</accession>
<gene>
    <name evidence="1" type="ORF">BDV98DRAFT_430158</name>
</gene>
<name>A0A5C3QNV1_9AGAR</name>
<proteinExistence type="predicted"/>
<organism evidence="1 2">
    <name type="scientific">Pterulicium gracile</name>
    <dbReference type="NCBI Taxonomy" id="1884261"/>
    <lineage>
        <taxon>Eukaryota</taxon>
        <taxon>Fungi</taxon>
        <taxon>Dikarya</taxon>
        <taxon>Basidiomycota</taxon>
        <taxon>Agaricomycotina</taxon>
        <taxon>Agaricomycetes</taxon>
        <taxon>Agaricomycetidae</taxon>
        <taxon>Agaricales</taxon>
        <taxon>Pleurotineae</taxon>
        <taxon>Pterulaceae</taxon>
        <taxon>Pterulicium</taxon>
    </lineage>
</organism>
<protein>
    <submittedName>
        <fullName evidence="1">Uncharacterized protein</fullName>
    </submittedName>
</protein>